<dbReference type="InterPro" id="IPR051908">
    <property type="entry name" value="Ribosomal_N-acetyltransferase"/>
</dbReference>
<dbReference type="GO" id="GO:0016787">
    <property type="term" value="F:hydrolase activity"/>
    <property type="evidence" value="ECO:0007669"/>
    <property type="project" value="UniProtKB-KW"/>
</dbReference>
<dbReference type="InterPro" id="IPR016181">
    <property type="entry name" value="Acyl_CoA_acyltransferase"/>
</dbReference>
<comment type="caution">
    <text evidence="5">The sequence shown here is derived from an EMBL/GenBank/DDBJ whole genome shotgun (WGS) entry which is preliminary data.</text>
</comment>
<dbReference type="AlphaFoldDB" id="A0A852WZY4"/>
<protein>
    <submittedName>
        <fullName evidence="5">RimJ/RimL family protein N-acetyltransferase/8-oxo-dGTP pyrophosphatase MutT (NUDIX family)</fullName>
    </submittedName>
</protein>
<evidence type="ECO:0000256" key="1">
    <source>
        <dbReference type="ARBA" id="ARBA00022801"/>
    </source>
</evidence>
<dbReference type="GO" id="GO:0005737">
    <property type="term" value="C:cytoplasm"/>
    <property type="evidence" value="ECO:0007669"/>
    <property type="project" value="TreeGrafter"/>
</dbReference>
<dbReference type="SUPFAM" id="SSF55729">
    <property type="entry name" value="Acyl-CoA N-acyltransferases (Nat)"/>
    <property type="match status" value="1"/>
</dbReference>
<evidence type="ECO:0000313" key="6">
    <source>
        <dbReference type="Proteomes" id="UP000592181"/>
    </source>
</evidence>
<accession>A0A852WZY4</accession>
<dbReference type="Pfam" id="PF13302">
    <property type="entry name" value="Acetyltransf_3"/>
    <property type="match status" value="1"/>
</dbReference>
<feature type="domain" description="Nudix hydrolase" evidence="4">
    <location>
        <begin position="205"/>
        <end position="335"/>
    </location>
</feature>
<proteinExistence type="predicted"/>
<organism evidence="5 6">
    <name type="scientific">Janibacter alkaliphilus</name>
    <dbReference type="NCBI Taxonomy" id="1069963"/>
    <lineage>
        <taxon>Bacteria</taxon>
        <taxon>Bacillati</taxon>
        <taxon>Actinomycetota</taxon>
        <taxon>Actinomycetes</taxon>
        <taxon>Micrococcales</taxon>
        <taxon>Intrasporangiaceae</taxon>
        <taxon>Janibacter</taxon>
    </lineage>
</organism>
<evidence type="ECO:0000256" key="2">
    <source>
        <dbReference type="SAM" id="MobiDB-lite"/>
    </source>
</evidence>
<dbReference type="InterPro" id="IPR020084">
    <property type="entry name" value="NUDIX_hydrolase_CS"/>
</dbReference>
<dbReference type="InterPro" id="IPR000086">
    <property type="entry name" value="NUDIX_hydrolase_dom"/>
</dbReference>
<name>A0A852WZY4_9MICO</name>
<feature type="compositionally biased region" description="Basic and acidic residues" evidence="2">
    <location>
        <begin position="1"/>
        <end position="16"/>
    </location>
</feature>
<evidence type="ECO:0000259" key="3">
    <source>
        <dbReference type="PROSITE" id="PS51186"/>
    </source>
</evidence>
<dbReference type="SUPFAM" id="SSF55811">
    <property type="entry name" value="Nudix"/>
    <property type="match status" value="1"/>
</dbReference>
<feature type="region of interest" description="Disordered" evidence="2">
    <location>
        <begin position="1"/>
        <end position="29"/>
    </location>
</feature>
<gene>
    <name evidence="5" type="ORF">BJY28_000895</name>
</gene>
<sequence>MPHAETEQTDDRRPDAAHGSAMASPWPLRTERLTLRPHRAEDIDAVLAYRADPEVARYLLVPPATRADVEERVAQKRSATGVRDPARELALVVEHEGRVVGDVDLWLTDARGASAEIGWAFHPEVAGRGFATEACAAVLRHAFDHDGLHRVVAQMNARNAASAALAERIGMRREALHLQDWWSKGAWSDTFVYAALATDAPRDHGDAVVVSAVLLPDADGRVLTVRKRGTTTFMQPGGKPDPGESPEACALREVAEELGLDLAPERLELTGVHRTRAANEPGRPLLATCYTHPHLAGAAEPEVVPSAEIEEVRWLDPRDPLPPDLAPLLLRVLAD</sequence>
<dbReference type="Proteomes" id="UP000592181">
    <property type="component" value="Unassembled WGS sequence"/>
</dbReference>
<dbReference type="Pfam" id="PF00293">
    <property type="entry name" value="NUDIX"/>
    <property type="match status" value="1"/>
</dbReference>
<dbReference type="PANTHER" id="PTHR43441:SF11">
    <property type="entry name" value="RIBOSOMAL-PROTEIN-SERINE ACETYLTRANSFERASE"/>
    <property type="match status" value="1"/>
</dbReference>
<dbReference type="PROSITE" id="PS00893">
    <property type="entry name" value="NUDIX_BOX"/>
    <property type="match status" value="1"/>
</dbReference>
<dbReference type="PANTHER" id="PTHR43441">
    <property type="entry name" value="RIBOSOMAL-PROTEIN-SERINE ACETYLTRANSFERASE"/>
    <property type="match status" value="1"/>
</dbReference>
<dbReference type="PROSITE" id="PS51186">
    <property type="entry name" value="GNAT"/>
    <property type="match status" value="1"/>
</dbReference>
<keyword evidence="1" id="KW-0378">Hydrolase</keyword>
<reference evidence="5 6" key="1">
    <citation type="submission" date="2020-07" db="EMBL/GenBank/DDBJ databases">
        <title>Sequencing the genomes of 1000 actinobacteria strains.</title>
        <authorList>
            <person name="Klenk H.-P."/>
        </authorList>
    </citation>
    <scope>NUCLEOTIDE SEQUENCE [LARGE SCALE GENOMIC DNA]</scope>
    <source>
        <strain evidence="5 6">DSM 24723</strain>
    </source>
</reference>
<dbReference type="EMBL" id="JACBZX010000001">
    <property type="protein sequence ID" value="NYG36426.1"/>
    <property type="molecule type" value="Genomic_DNA"/>
</dbReference>
<dbReference type="InterPro" id="IPR015797">
    <property type="entry name" value="NUDIX_hydrolase-like_dom_sf"/>
</dbReference>
<dbReference type="PROSITE" id="PS51462">
    <property type="entry name" value="NUDIX"/>
    <property type="match status" value="1"/>
</dbReference>
<dbReference type="Gene3D" id="3.40.630.30">
    <property type="match status" value="1"/>
</dbReference>
<feature type="domain" description="N-acetyltransferase" evidence="3">
    <location>
        <begin position="33"/>
        <end position="199"/>
    </location>
</feature>
<dbReference type="CDD" id="cd04690">
    <property type="entry name" value="NUDIX_Hydrolase"/>
    <property type="match status" value="1"/>
</dbReference>
<dbReference type="GO" id="GO:0008999">
    <property type="term" value="F:protein-N-terminal-alanine acetyltransferase activity"/>
    <property type="evidence" value="ECO:0007669"/>
    <property type="project" value="TreeGrafter"/>
</dbReference>
<evidence type="ECO:0000313" key="5">
    <source>
        <dbReference type="EMBL" id="NYG36426.1"/>
    </source>
</evidence>
<dbReference type="CDD" id="cd04301">
    <property type="entry name" value="NAT_SF"/>
    <property type="match status" value="1"/>
</dbReference>
<dbReference type="RefSeq" id="WP_179461934.1">
    <property type="nucleotide sequence ID" value="NZ_JACBZX010000001.1"/>
</dbReference>
<keyword evidence="5" id="KW-0808">Transferase</keyword>
<dbReference type="Gene3D" id="3.90.79.10">
    <property type="entry name" value="Nucleoside Triphosphate Pyrophosphohydrolase"/>
    <property type="match status" value="1"/>
</dbReference>
<dbReference type="InterPro" id="IPR000182">
    <property type="entry name" value="GNAT_dom"/>
</dbReference>
<evidence type="ECO:0000259" key="4">
    <source>
        <dbReference type="PROSITE" id="PS51462"/>
    </source>
</evidence>
<dbReference type="GO" id="GO:1990189">
    <property type="term" value="F:protein N-terminal-serine acetyltransferase activity"/>
    <property type="evidence" value="ECO:0007669"/>
    <property type="project" value="TreeGrafter"/>
</dbReference>
<keyword evidence="6" id="KW-1185">Reference proteome</keyword>